<dbReference type="InterPro" id="IPR003395">
    <property type="entry name" value="RecF/RecN/SMC_N"/>
</dbReference>
<evidence type="ECO:0000313" key="12">
    <source>
        <dbReference type="EMBL" id="GIG54407.1"/>
    </source>
</evidence>
<dbReference type="CDD" id="cd03241">
    <property type="entry name" value="ABC_RecN"/>
    <property type="match status" value="1"/>
</dbReference>
<sequence>MLHELSITDLGVIESARIEVGPGLTCVTGETGAGKTMVLTGLGLILGAKAVPETVRAGADAALAEAVLDAPRDGAIAQRLAEAGVEVDDDGTVIVARTVGASRRSRTVIGGRTVPQALLADVAAELVTVHGQHDQARLRTPARQRDTLDAYAGDDHKGTVAEYRHAWTAWTEASAALARMEDGAQAARAEVVRLRDDLDAIDALAPQPGEDEELAAQARVLENAEDVRTGVASAHAALGGDDEFTAVAALEAARRALGDAARHDDALGALDERLASLAYGAGDLVTELASYLEGLDADPARLDEIHQRRSDLAGLMRRIGVPDLAGVLEHAEHARARVAEDDAWDETLVERRAAVASTRSALEEAAERLSAGRRDAATRLAAAVREELAQLAMPDADFAVAVEPIDPAPHGADAVAMTLASHPGAPHRPIAEAASGGELSRIMLALEVALAHSTHEGPRTFVFDEVDAGVGGKAAVAVGGRLAALAQTHQVIVVTHLAQVASFADTHVVVAKATDGSVTRAQVTAVEADARVEEIARLLSGQEDSATARAHALELLEASGVRR</sequence>
<dbReference type="AlphaFoldDB" id="A0A919Q374"/>
<dbReference type="GO" id="GO:0006310">
    <property type="term" value="P:DNA recombination"/>
    <property type="evidence" value="ECO:0007669"/>
    <property type="project" value="InterPro"/>
</dbReference>
<keyword evidence="13" id="KW-1185">Reference proteome</keyword>
<keyword evidence="7 9" id="KW-0234">DNA repair</keyword>
<dbReference type="GO" id="GO:0006281">
    <property type="term" value="P:DNA repair"/>
    <property type="evidence" value="ECO:0007669"/>
    <property type="project" value="UniProtKB-KW"/>
</dbReference>
<dbReference type="NCBIfam" id="TIGR00634">
    <property type="entry name" value="recN"/>
    <property type="match status" value="1"/>
</dbReference>
<dbReference type="PIRSF" id="PIRSF003128">
    <property type="entry name" value="RecN"/>
    <property type="match status" value="1"/>
</dbReference>
<dbReference type="GO" id="GO:0043590">
    <property type="term" value="C:bacterial nucleoid"/>
    <property type="evidence" value="ECO:0007669"/>
    <property type="project" value="TreeGrafter"/>
</dbReference>
<accession>A0A919Q374</accession>
<evidence type="ECO:0000313" key="13">
    <source>
        <dbReference type="Proteomes" id="UP000652354"/>
    </source>
</evidence>
<evidence type="ECO:0000256" key="7">
    <source>
        <dbReference type="ARBA" id="ARBA00023204"/>
    </source>
</evidence>
<evidence type="ECO:0000256" key="2">
    <source>
        <dbReference type="ARBA" id="ARBA00009441"/>
    </source>
</evidence>
<dbReference type="PANTHER" id="PTHR11059">
    <property type="entry name" value="DNA REPAIR PROTEIN RECN"/>
    <property type="match status" value="1"/>
</dbReference>
<evidence type="ECO:0000259" key="11">
    <source>
        <dbReference type="Pfam" id="PF02463"/>
    </source>
</evidence>
<evidence type="ECO:0000256" key="1">
    <source>
        <dbReference type="ARBA" id="ARBA00003618"/>
    </source>
</evidence>
<dbReference type="Pfam" id="PF02463">
    <property type="entry name" value="SMC_N"/>
    <property type="match status" value="1"/>
</dbReference>
<reference evidence="12" key="1">
    <citation type="submission" date="2021-01" db="EMBL/GenBank/DDBJ databases">
        <title>Whole genome shotgun sequence of Demequina activiva NBRC 110675.</title>
        <authorList>
            <person name="Komaki H."/>
            <person name="Tamura T."/>
        </authorList>
    </citation>
    <scope>NUCLEOTIDE SEQUENCE</scope>
    <source>
        <strain evidence="12">NBRC 110675</strain>
    </source>
</reference>
<evidence type="ECO:0000256" key="5">
    <source>
        <dbReference type="ARBA" id="ARBA00022763"/>
    </source>
</evidence>
<evidence type="ECO:0000256" key="10">
    <source>
        <dbReference type="SAM" id="Coils"/>
    </source>
</evidence>
<name>A0A919Q374_9MICO</name>
<dbReference type="RefSeq" id="WP_203654224.1">
    <property type="nucleotide sequence ID" value="NZ_BONR01000002.1"/>
</dbReference>
<evidence type="ECO:0000256" key="9">
    <source>
        <dbReference type="PIRNR" id="PIRNR003128"/>
    </source>
</evidence>
<dbReference type="Proteomes" id="UP000652354">
    <property type="component" value="Unassembled WGS sequence"/>
</dbReference>
<comment type="function">
    <text evidence="1 9">May be involved in recombinational repair of damaged DNA.</text>
</comment>
<dbReference type="PANTHER" id="PTHR11059:SF0">
    <property type="entry name" value="DNA REPAIR PROTEIN RECN"/>
    <property type="match status" value="1"/>
</dbReference>
<evidence type="ECO:0000256" key="8">
    <source>
        <dbReference type="ARBA" id="ARBA00033408"/>
    </source>
</evidence>
<keyword evidence="4" id="KW-0547">Nucleotide-binding</keyword>
<dbReference type="GO" id="GO:0009432">
    <property type="term" value="P:SOS response"/>
    <property type="evidence" value="ECO:0007669"/>
    <property type="project" value="TreeGrafter"/>
</dbReference>
<protein>
    <recommendedName>
        <fullName evidence="3 9">DNA repair protein RecN</fullName>
    </recommendedName>
    <alternativeName>
        <fullName evidence="8 9">Recombination protein N</fullName>
    </alternativeName>
</protein>
<comment type="caution">
    <text evidence="12">The sequence shown here is derived from an EMBL/GenBank/DDBJ whole genome shotgun (WGS) entry which is preliminary data.</text>
</comment>
<dbReference type="InterPro" id="IPR027417">
    <property type="entry name" value="P-loop_NTPase"/>
</dbReference>
<proteinExistence type="inferred from homology"/>
<evidence type="ECO:0000256" key="6">
    <source>
        <dbReference type="ARBA" id="ARBA00022840"/>
    </source>
</evidence>
<keyword evidence="10" id="KW-0175">Coiled coil</keyword>
<keyword evidence="5 9" id="KW-0227">DNA damage</keyword>
<dbReference type="InterPro" id="IPR004604">
    <property type="entry name" value="DNA_recomb/repair_RecN"/>
</dbReference>
<evidence type="ECO:0000256" key="3">
    <source>
        <dbReference type="ARBA" id="ARBA00021315"/>
    </source>
</evidence>
<organism evidence="12 13">
    <name type="scientific">Demequina activiva</name>
    <dbReference type="NCBI Taxonomy" id="1582364"/>
    <lineage>
        <taxon>Bacteria</taxon>
        <taxon>Bacillati</taxon>
        <taxon>Actinomycetota</taxon>
        <taxon>Actinomycetes</taxon>
        <taxon>Micrococcales</taxon>
        <taxon>Demequinaceae</taxon>
        <taxon>Demequina</taxon>
    </lineage>
</organism>
<dbReference type="EMBL" id="BONR01000002">
    <property type="protein sequence ID" value="GIG54407.1"/>
    <property type="molecule type" value="Genomic_DNA"/>
</dbReference>
<feature type="coiled-coil region" evidence="10">
    <location>
        <begin position="177"/>
        <end position="204"/>
    </location>
</feature>
<keyword evidence="6" id="KW-0067">ATP-binding</keyword>
<gene>
    <name evidence="12" type="primary">recN</name>
    <name evidence="12" type="ORF">Dac01nite_11590</name>
</gene>
<dbReference type="GO" id="GO:0005524">
    <property type="term" value="F:ATP binding"/>
    <property type="evidence" value="ECO:0007669"/>
    <property type="project" value="UniProtKB-KW"/>
</dbReference>
<feature type="domain" description="RecF/RecN/SMC N-terminal" evidence="11">
    <location>
        <begin position="3"/>
        <end position="516"/>
    </location>
</feature>
<evidence type="ECO:0000256" key="4">
    <source>
        <dbReference type="ARBA" id="ARBA00022741"/>
    </source>
</evidence>
<dbReference type="SUPFAM" id="SSF52540">
    <property type="entry name" value="P-loop containing nucleoside triphosphate hydrolases"/>
    <property type="match status" value="1"/>
</dbReference>
<comment type="similarity">
    <text evidence="2 9">Belongs to the RecN family.</text>
</comment>
<dbReference type="Gene3D" id="3.40.50.300">
    <property type="entry name" value="P-loop containing nucleotide triphosphate hydrolases"/>
    <property type="match status" value="2"/>
</dbReference>